<organism evidence="1 2">
    <name type="scientific">Scortum barcoo</name>
    <name type="common">barcoo grunter</name>
    <dbReference type="NCBI Taxonomy" id="214431"/>
    <lineage>
        <taxon>Eukaryota</taxon>
        <taxon>Metazoa</taxon>
        <taxon>Chordata</taxon>
        <taxon>Craniata</taxon>
        <taxon>Vertebrata</taxon>
        <taxon>Euteleostomi</taxon>
        <taxon>Actinopterygii</taxon>
        <taxon>Neopterygii</taxon>
        <taxon>Teleostei</taxon>
        <taxon>Neoteleostei</taxon>
        <taxon>Acanthomorphata</taxon>
        <taxon>Eupercaria</taxon>
        <taxon>Centrarchiformes</taxon>
        <taxon>Terapontoidei</taxon>
        <taxon>Terapontidae</taxon>
        <taxon>Scortum</taxon>
    </lineage>
</organism>
<dbReference type="EMBL" id="CM041531">
    <property type="protein sequence ID" value="KAI3376779.1"/>
    <property type="molecule type" value="Genomic_DNA"/>
</dbReference>
<evidence type="ECO:0000313" key="2">
    <source>
        <dbReference type="Proteomes" id="UP000831701"/>
    </source>
</evidence>
<protein>
    <submittedName>
        <fullName evidence="1">Uncharacterized protein</fullName>
    </submittedName>
</protein>
<name>A0ACB8XAM4_9TELE</name>
<evidence type="ECO:0000313" key="1">
    <source>
        <dbReference type="EMBL" id="KAI3376779.1"/>
    </source>
</evidence>
<proteinExistence type="predicted"/>
<keyword evidence="2" id="KW-1185">Reference proteome</keyword>
<accession>A0ACB8XAM4</accession>
<comment type="caution">
    <text evidence="1">The sequence shown here is derived from an EMBL/GenBank/DDBJ whole genome shotgun (WGS) entry which is preliminary data.</text>
</comment>
<sequence length="74" mass="8279">MERQDDGDGPVGVLRKHSSAEEPVDFLELHNKKLLGSQNAKLDVLSRLYEPELADKEPEPILPLDCVVEWSPGK</sequence>
<reference evidence="1" key="1">
    <citation type="submission" date="2022-04" db="EMBL/GenBank/DDBJ databases">
        <title>Jade perch genome.</title>
        <authorList>
            <person name="Chao B."/>
        </authorList>
    </citation>
    <scope>NUCLEOTIDE SEQUENCE</scope>
    <source>
        <strain evidence="1">CB-2022</strain>
    </source>
</reference>
<gene>
    <name evidence="1" type="ORF">L3Q82_000374</name>
</gene>
<dbReference type="Proteomes" id="UP000831701">
    <property type="component" value="Chromosome 1"/>
</dbReference>